<evidence type="ECO:0000256" key="3">
    <source>
        <dbReference type="ARBA" id="ARBA00022695"/>
    </source>
</evidence>
<feature type="domain" description="Reverse transcriptase" evidence="11">
    <location>
        <begin position="637"/>
        <end position="817"/>
    </location>
</feature>
<evidence type="ECO:0000259" key="10">
    <source>
        <dbReference type="PROSITE" id="PS50013"/>
    </source>
</evidence>
<accession>W4FR83</accession>
<keyword evidence="5" id="KW-0064">Aspartyl protease</keyword>
<dbReference type="InterPro" id="IPR023780">
    <property type="entry name" value="Chromo_domain"/>
</dbReference>
<feature type="region of interest" description="Disordered" evidence="9">
    <location>
        <begin position="283"/>
        <end position="332"/>
    </location>
</feature>
<dbReference type="STRING" id="112090.W4FR83"/>
<dbReference type="InterPro" id="IPR000953">
    <property type="entry name" value="Chromo/chromo_shadow_dom"/>
</dbReference>
<name>W4FR83_APHAT</name>
<dbReference type="Gene3D" id="3.30.70.270">
    <property type="match status" value="2"/>
</dbReference>
<dbReference type="InterPro" id="IPR043128">
    <property type="entry name" value="Rev_trsase/Diguanyl_cyclase"/>
</dbReference>
<dbReference type="RefSeq" id="XP_009841044.1">
    <property type="nucleotide sequence ID" value="XM_009842742.1"/>
</dbReference>
<dbReference type="GO" id="GO:0006508">
    <property type="term" value="P:proteolysis"/>
    <property type="evidence" value="ECO:0007669"/>
    <property type="project" value="UniProtKB-KW"/>
</dbReference>
<dbReference type="SUPFAM" id="SSF54160">
    <property type="entry name" value="Chromo domain-like"/>
    <property type="match status" value="1"/>
</dbReference>
<dbReference type="Gene3D" id="2.40.50.40">
    <property type="match status" value="1"/>
</dbReference>
<proteinExistence type="predicted"/>
<dbReference type="Pfam" id="PF00385">
    <property type="entry name" value="Chromo"/>
    <property type="match status" value="1"/>
</dbReference>
<dbReference type="InterPro" id="IPR016197">
    <property type="entry name" value="Chromo-like_dom_sf"/>
</dbReference>
<evidence type="ECO:0000256" key="5">
    <source>
        <dbReference type="ARBA" id="ARBA00022750"/>
    </source>
</evidence>
<feature type="domain" description="Chromo" evidence="10">
    <location>
        <begin position="1275"/>
        <end position="1312"/>
    </location>
</feature>
<keyword evidence="3" id="KW-0548">Nucleotidyltransferase</keyword>
<dbReference type="CDD" id="cd01647">
    <property type="entry name" value="RT_LTR"/>
    <property type="match status" value="1"/>
</dbReference>
<evidence type="ECO:0000256" key="2">
    <source>
        <dbReference type="ARBA" id="ARBA00022679"/>
    </source>
</evidence>
<dbReference type="OrthoDB" id="76385at2759"/>
<dbReference type="GO" id="GO:0003964">
    <property type="term" value="F:RNA-directed DNA polymerase activity"/>
    <property type="evidence" value="ECO:0007669"/>
    <property type="project" value="UniProtKB-KW"/>
</dbReference>
<protein>
    <recommendedName>
        <fullName evidence="13">Reverse transcriptase</fullName>
    </recommendedName>
</protein>
<keyword evidence="7" id="KW-0378">Hydrolase</keyword>
<evidence type="ECO:0000256" key="9">
    <source>
        <dbReference type="SAM" id="MobiDB-lite"/>
    </source>
</evidence>
<sequence>MCDTTRERQHALTSTESAHPRHSPTRRHDEPALTPIPPNLLEQEILRRLSPHSIHAPPADQTSGLFSSVQSNWVALPLPANNDHVRDDTEMGSDGGDGRTAPQVWNATALLQPPTFSASTKAERRAFMREYQKYLGQINALQCSGSSPSAMPVSACMDPFSKRRIALFDFNREHHSITNDEWIAWFKSAFEEDPQDLDVLKQRRQRAIRFDTKVLDAESRIGRMLDELMRSLEQDHQEWKTEVQKQLQLQQNKALKSDVFGYVNWLRTFAAGDQLYVGLDDKSKASPAAKPVEAPRGGKPHMTRRDSGREDAAKNNGRVGGKAETIVPKNAEPPARKGCLKCSDMRCPRTAPGEAETLLAAQVKRWKDGIKVLVNQPQCQKTERGVLLENIVRVDDVLLDSGSDVTVVTRGRLAYPYGSDAKPVVMTRSVKFNCVTLDTTCGPLVLRGLKAWVDDASTATELIVSHPVMELLGFSVEDLLVGARKKKEEWDVSSVPTNELSGMANVKRLMAEKLNPPELDPDDGMECTTPEVYPKTSVEDEAKHRRTKQGAVQAILAAKAAEAETRGLAPAEATRLHDLLAKHIDVFRENLGDDPPVKVEPLKVRIKPGATLVKCGMRRYPPLHLEYMRSHVAALEANGMVYQNNRATWAAAPRIVPKKEVGDLRMMIDSRPINACTEPMPWPMPNLDRAVVCLVGTNMYFTLNWTKGYWQLPLHADSQKYFSFVTPFGVYTPTRVLMGQTDAVAYYQSVVHQMFGELLFRGLLAWLDDLLGSAKTTDELLDLLDQVLSICAEFGLKLSLKKCHFFLREAEWCGKVIMVDGITHSPSRIQGLVDLSPPPTAADLQQFVCVTNWMRASIPGYNQLVATSAGLRVALPAVGWSSDHLKCCNEVKHALAHVVPLSHPREDMTVCVFTDASDLFWGAVATQVPPADLDLPLEDQRHQPLAFISGSFSGASARWPIVEKEAYAVVESCKRLDYLVVRPGGFRLFTDHHNLVYIFNPSGSNANMAKYQADKLQRWSLVMLTFPYTIECVSGDANVWGDPLSRWGSAPTDQPVANVRKLIHVVSPLQQVDFEWPTAATISGIQRSTMEGGGTPPNGVDWVDDSHFCVVLDGRIWIPDGVVDLQQRICVIAHQGASGHRRIAATTKSLSARQKHVTDLQVALEETHRNVVVRSDKLRQQARGRRDRKSQVKFAGFSVGDFVGRYQPSDKIGPALARSCQVTRVITDHVMKTQQLVPPYEVTVHHACRLKMYHEGGREVTEELKAQIAFGDGGFHVERLDEARCMDGQHQVLVKWLGLDDEESSWEPAANLLDDIPVLFRKRAAANKEDPAVAVLIKTLDFP</sequence>
<dbReference type="CDD" id="cd09274">
    <property type="entry name" value="RNase_HI_RT_Ty3"/>
    <property type="match status" value="1"/>
</dbReference>
<dbReference type="InterPro" id="IPR043502">
    <property type="entry name" value="DNA/RNA_pol_sf"/>
</dbReference>
<evidence type="ECO:0000256" key="6">
    <source>
        <dbReference type="ARBA" id="ARBA00022759"/>
    </source>
</evidence>
<dbReference type="CDD" id="cd00024">
    <property type="entry name" value="CD_CSD"/>
    <property type="match status" value="1"/>
</dbReference>
<dbReference type="GO" id="GO:0004190">
    <property type="term" value="F:aspartic-type endopeptidase activity"/>
    <property type="evidence" value="ECO:0007669"/>
    <property type="project" value="UniProtKB-KW"/>
</dbReference>
<dbReference type="Gene3D" id="3.10.10.10">
    <property type="entry name" value="HIV Type 1 Reverse Transcriptase, subunit A, domain 1"/>
    <property type="match status" value="1"/>
</dbReference>
<dbReference type="PROSITE" id="PS50878">
    <property type="entry name" value="RT_POL"/>
    <property type="match status" value="1"/>
</dbReference>
<evidence type="ECO:0000259" key="11">
    <source>
        <dbReference type="PROSITE" id="PS50878"/>
    </source>
</evidence>
<dbReference type="PANTHER" id="PTHR33064:SF37">
    <property type="entry name" value="RIBONUCLEASE H"/>
    <property type="match status" value="1"/>
</dbReference>
<dbReference type="InterPro" id="IPR041373">
    <property type="entry name" value="RT_RNaseH"/>
</dbReference>
<keyword evidence="8" id="KW-0695">RNA-directed DNA polymerase</keyword>
<evidence type="ECO:0000256" key="7">
    <source>
        <dbReference type="ARBA" id="ARBA00022801"/>
    </source>
</evidence>
<gene>
    <name evidence="12" type="ORF">H257_14841</name>
</gene>
<evidence type="ECO:0000313" key="12">
    <source>
        <dbReference type="EMBL" id="ETV69471.1"/>
    </source>
</evidence>
<evidence type="ECO:0000256" key="8">
    <source>
        <dbReference type="ARBA" id="ARBA00022918"/>
    </source>
</evidence>
<dbReference type="GO" id="GO:0004519">
    <property type="term" value="F:endonuclease activity"/>
    <property type="evidence" value="ECO:0007669"/>
    <property type="project" value="UniProtKB-KW"/>
</dbReference>
<dbReference type="SUPFAM" id="SSF56672">
    <property type="entry name" value="DNA/RNA polymerases"/>
    <property type="match status" value="1"/>
</dbReference>
<dbReference type="PANTHER" id="PTHR33064">
    <property type="entry name" value="POL PROTEIN"/>
    <property type="match status" value="1"/>
</dbReference>
<keyword evidence="2" id="KW-0808">Transferase</keyword>
<dbReference type="Pfam" id="PF00078">
    <property type="entry name" value="RVT_1"/>
    <property type="match status" value="1"/>
</dbReference>
<feature type="compositionally biased region" description="Basic and acidic residues" evidence="9">
    <location>
        <begin position="303"/>
        <end position="313"/>
    </location>
</feature>
<feature type="compositionally biased region" description="Basic and acidic residues" evidence="9">
    <location>
        <begin position="1"/>
        <end position="10"/>
    </location>
</feature>
<feature type="region of interest" description="Disordered" evidence="9">
    <location>
        <begin position="1"/>
        <end position="37"/>
    </location>
</feature>
<dbReference type="EMBL" id="KI913176">
    <property type="protein sequence ID" value="ETV69471.1"/>
    <property type="molecule type" value="Genomic_DNA"/>
</dbReference>
<dbReference type="PROSITE" id="PS50013">
    <property type="entry name" value="CHROMO_2"/>
    <property type="match status" value="1"/>
</dbReference>
<evidence type="ECO:0000256" key="1">
    <source>
        <dbReference type="ARBA" id="ARBA00022670"/>
    </source>
</evidence>
<dbReference type="Pfam" id="PF17917">
    <property type="entry name" value="RT_RNaseH"/>
    <property type="match status" value="1"/>
</dbReference>
<dbReference type="GeneID" id="20816837"/>
<keyword evidence="4" id="KW-0540">Nuclease</keyword>
<dbReference type="InterPro" id="IPR000477">
    <property type="entry name" value="RT_dom"/>
</dbReference>
<dbReference type="InterPro" id="IPR051320">
    <property type="entry name" value="Viral_Replic_Matur_Polypro"/>
</dbReference>
<reference evidence="12" key="1">
    <citation type="submission" date="2013-12" db="EMBL/GenBank/DDBJ databases">
        <title>The Genome Sequence of Aphanomyces astaci APO3.</title>
        <authorList>
            <consortium name="The Broad Institute Genomics Platform"/>
            <person name="Russ C."/>
            <person name="Tyler B."/>
            <person name="van West P."/>
            <person name="Dieguez-Uribeondo J."/>
            <person name="Young S.K."/>
            <person name="Zeng Q."/>
            <person name="Gargeya S."/>
            <person name="Fitzgerald M."/>
            <person name="Abouelleil A."/>
            <person name="Alvarado L."/>
            <person name="Chapman S.B."/>
            <person name="Gainer-Dewar J."/>
            <person name="Goldberg J."/>
            <person name="Griggs A."/>
            <person name="Gujja S."/>
            <person name="Hansen M."/>
            <person name="Howarth C."/>
            <person name="Imamovic A."/>
            <person name="Ireland A."/>
            <person name="Larimer J."/>
            <person name="McCowan C."/>
            <person name="Murphy C."/>
            <person name="Pearson M."/>
            <person name="Poon T.W."/>
            <person name="Priest M."/>
            <person name="Roberts A."/>
            <person name="Saif S."/>
            <person name="Shea T."/>
            <person name="Sykes S."/>
            <person name="Wortman J."/>
            <person name="Nusbaum C."/>
            <person name="Birren B."/>
        </authorList>
    </citation>
    <scope>NUCLEOTIDE SEQUENCE [LARGE SCALE GENOMIC DNA]</scope>
    <source>
        <strain evidence="12">APO3</strain>
    </source>
</reference>
<organism evidence="12">
    <name type="scientific">Aphanomyces astaci</name>
    <name type="common">Crayfish plague agent</name>
    <dbReference type="NCBI Taxonomy" id="112090"/>
    <lineage>
        <taxon>Eukaryota</taxon>
        <taxon>Sar</taxon>
        <taxon>Stramenopiles</taxon>
        <taxon>Oomycota</taxon>
        <taxon>Saprolegniomycetes</taxon>
        <taxon>Saprolegniales</taxon>
        <taxon>Verrucalvaceae</taxon>
        <taxon>Aphanomyces</taxon>
    </lineage>
</organism>
<keyword evidence="6" id="KW-0255">Endonuclease</keyword>
<dbReference type="VEuPathDB" id="FungiDB:H257_14841"/>
<evidence type="ECO:0000256" key="4">
    <source>
        <dbReference type="ARBA" id="ARBA00022722"/>
    </source>
</evidence>
<evidence type="ECO:0008006" key="13">
    <source>
        <dbReference type="Google" id="ProtNLM"/>
    </source>
</evidence>
<keyword evidence="1" id="KW-0645">Protease</keyword>